<comment type="pathway">
    <text evidence="2 9 11">Porphyrin-containing compound metabolism; protoporphyrin-IX biosynthesis; 5-aminolevulinate from L-glutamyl-tRNA(Glu): step 1/2.</text>
</comment>
<comment type="caution">
    <text evidence="18">The sequence shown here is derived from an EMBL/GenBank/DDBJ whole genome shotgun (WGS) entry which is preliminary data.</text>
</comment>
<dbReference type="SUPFAM" id="SSF51735">
    <property type="entry name" value="NAD(P)-binding Rossmann-fold domains"/>
    <property type="match status" value="1"/>
</dbReference>
<keyword evidence="5 9" id="KW-0560">Oxidoreductase</keyword>
<dbReference type="SUPFAM" id="SSF69742">
    <property type="entry name" value="Glutamyl tRNA-reductase catalytic, N-terminal domain"/>
    <property type="match status" value="1"/>
</dbReference>
<feature type="region of interest" description="Disordered" evidence="12">
    <location>
        <begin position="819"/>
        <end position="868"/>
    </location>
</feature>
<dbReference type="Proteomes" id="UP001500984">
    <property type="component" value="Unassembled WGS sequence"/>
</dbReference>
<keyword evidence="19" id="KW-1185">Reference proteome</keyword>
<evidence type="ECO:0000256" key="4">
    <source>
        <dbReference type="ARBA" id="ARBA00022857"/>
    </source>
</evidence>
<name>A0ABP5IJQ6_9MICO</name>
<dbReference type="PANTHER" id="PTHR43013:SF1">
    <property type="entry name" value="GLUTAMYL-TRNA REDUCTASE"/>
    <property type="match status" value="1"/>
</dbReference>
<dbReference type="PROSITE" id="PS00533">
    <property type="entry name" value="PORPHOBILINOGEN_DEAM"/>
    <property type="match status" value="1"/>
</dbReference>
<evidence type="ECO:0000259" key="13">
    <source>
        <dbReference type="Pfam" id="PF00745"/>
    </source>
</evidence>
<feature type="domain" description="Tetrapyrrole biosynthesis glutamyl-tRNA reductase dimerisation" evidence="13">
    <location>
        <begin position="331"/>
        <end position="431"/>
    </location>
</feature>
<evidence type="ECO:0000259" key="17">
    <source>
        <dbReference type="Pfam" id="PF05201"/>
    </source>
</evidence>
<comment type="function">
    <text evidence="1 10">Tetrapolymerization of the monopyrrole PBG into the hydroxymethylbilane pre-uroporphyrinogen in several discrete steps.</text>
</comment>
<comment type="miscellaneous">
    <text evidence="10">The porphobilinogen subunits are added to the dipyrromethane group.</text>
</comment>
<dbReference type="Pfam" id="PF01379">
    <property type="entry name" value="Porphobil_deam"/>
    <property type="match status" value="1"/>
</dbReference>
<evidence type="ECO:0000256" key="11">
    <source>
        <dbReference type="RuleBase" id="RU000584"/>
    </source>
</evidence>
<sequence length="868" mass="90362">MTDLVLGVSHRSAPMSLLDALALTGDGQDRLAELALGGDYVDGAMVLSTCNRLEIIADVKSFHGGLADLGSALVSVTGIDWQELAHHVFVLFGEGADEHLLTLAAGLDSMAVGEAQILGQLRQTYSQAQERGQLTGDLSRTVQEALRVGKRAHAETELDSVAGSLLDAALVRAQEHIGPLETADVLIVGAGAMSGLVAATLHRAGAGSLTILNRTLERAQRLAASVDGRAVEFTYEALPAEIAKADLVVSVIGSRGTLIDKDTVTQSLVHLDDPHDPAHTFFIDLALPFDVDPNVEEHSFVRMIGLEGLSSMFADTEYTASSGVVDVISRVRAIIREEMAALSAGRRARTIAPTVTALRKQAGAVVSREIEKLEKRLGDRLAEEDMHAVRRSLRQVATTLIHTPTVKVKELTADEHEQVDYAAALTMLFDLQRSPSPVETARPGSADTPAAEAAAGATMTNDPQPGAQGGHSRAQGSHYVAADGTSPVASHTLDVVEPERPTGRTVRLGTRRSQLARSQSTAVAQQLAAQTGMRVEIVEVVTEGDVNMTPLASFGGAGVFVSSVRSALLTGKVDIAVHSLKDLPTAPAPGISLAAVPPRVDPSDVLIARDGLTLAQLPAGSVVGTGSPRRAAQLRAARPDIEVTGVRGNVDTRIRHVTEGRLDAVVLAAAGVRRLGRLAEVTDVLDSSVMLPAPGQGALAIECRDADAELTGDDASLRAALSGLHDEATMLAVLCERAILTRAEAGCSAPIGAIAHLEGHSLEVTGVLADDAGKLLRVSRMAQLPRRSSGTEASEVRHAAKALGGEVAEELLTGLGIDPRQAQGANAPETHLDPASAPETAAPVTAPAGASISTTRTEEGGASEGTGR</sequence>
<dbReference type="EMBL" id="BAAAPZ010000008">
    <property type="protein sequence ID" value="GAA2099938.1"/>
    <property type="molecule type" value="Genomic_DNA"/>
</dbReference>
<feature type="site" description="Important for activity" evidence="9">
    <location>
        <position position="99"/>
    </location>
</feature>
<dbReference type="InterPro" id="IPR000343">
    <property type="entry name" value="4pyrrol_synth_GluRdtase"/>
</dbReference>
<reference evidence="19" key="1">
    <citation type="journal article" date="2019" name="Int. J. Syst. Evol. Microbiol.">
        <title>The Global Catalogue of Microorganisms (GCM) 10K type strain sequencing project: providing services to taxonomists for standard genome sequencing and annotation.</title>
        <authorList>
            <consortium name="The Broad Institute Genomics Platform"/>
            <consortium name="The Broad Institute Genome Sequencing Center for Infectious Disease"/>
            <person name="Wu L."/>
            <person name="Ma J."/>
        </authorList>
    </citation>
    <scope>NUCLEOTIDE SEQUENCE [LARGE SCALE GENOMIC DNA]</scope>
    <source>
        <strain evidence="19">JCM 15900</strain>
    </source>
</reference>
<dbReference type="InterPro" id="IPR022417">
    <property type="entry name" value="Porphobilin_deaminase_N"/>
</dbReference>
<dbReference type="EC" id="1.2.1.70" evidence="9"/>
<feature type="domain" description="Quinate/shikimate 5-dehydrogenase/glutamyl-tRNA reductase" evidence="15">
    <location>
        <begin position="173"/>
        <end position="310"/>
    </location>
</feature>
<gene>
    <name evidence="10" type="primary">hemC</name>
    <name evidence="9" type="synonym">hemA</name>
    <name evidence="18" type="ORF">GCM10009823_22030</name>
</gene>
<dbReference type="InterPro" id="IPR015895">
    <property type="entry name" value="4pyrrol_synth_GluRdtase_N"/>
</dbReference>
<dbReference type="InterPro" id="IPR036291">
    <property type="entry name" value="NAD(P)-bd_dom_sf"/>
</dbReference>
<feature type="domain" description="Glutamyl-tRNA reductase N-terminal" evidence="17">
    <location>
        <begin position="6"/>
        <end position="156"/>
    </location>
</feature>
<dbReference type="InterPro" id="IPR015896">
    <property type="entry name" value="4pyrrol_synth_GluRdtase_dimer"/>
</dbReference>
<dbReference type="InterPro" id="IPR006151">
    <property type="entry name" value="Shikm_DH/Glu-tRNA_Rdtase"/>
</dbReference>
<evidence type="ECO:0000256" key="10">
    <source>
        <dbReference type="HAMAP-Rule" id="MF_00260"/>
    </source>
</evidence>
<protein>
    <recommendedName>
        <fullName evidence="9 10">Multifunctional fusion protein</fullName>
    </recommendedName>
    <domain>
        <recommendedName>
            <fullName evidence="10">Porphobilinogen deaminase</fullName>
            <shortName evidence="10">PBG</shortName>
            <ecNumber evidence="10">2.5.1.61</ecNumber>
        </recommendedName>
        <alternativeName>
            <fullName evidence="10">Hydroxymethylbilane synthase</fullName>
        </alternativeName>
        <alternativeName>
            <fullName evidence="10">Pre-uroporphyrinogen synthase</fullName>
            <shortName evidence="10">HMBS</shortName>
        </alternativeName>
    </domain>
    <domain>
        <recommendedName>
            <fullName evidence="9">Glutamyl-tRNA reductase</fullName>
            <shortName evidence="9">GluTR</shortName>
            <ecNumber evidence="9">1.2.1.70</ecNumber>
        </recommendedName>
    </domain>
</protein>
<dbReference type="HAMAP" id="MF_00260">
    <property type="entry name" value="Porphobil_deam"/>
    <property type="match status" value="1"/>
</dbReference>
<dbReference type="Gene3D" id="3.40.190.10">
    <property type="entry name" value="Periplasmic binding protein-like II"/>
    <property type="match status" value="2"/>
</dbReference>
<dbReference type="SUPFAM" id="SSF53850">
    <property type="entry name" value="Periplasmic binding protein-like II"/>
    <property type="match status" value="1"/>
</dbReference>
<dbReference type="SUPFAM" id="SSF54782">
    <property type="entry name" value="Porphobilinogen deaminase (hydroxymethylbilane synthase), C-terminal domain"/>
    <property type="match status" value="1"/>
</dbReference>
<keyword evidence="10" id="KW-0808">Transferase</keyword>
<dbReference type="SUPFAM" id="SSF69075">
    <property type="entry name" value="Glutamyl tRNA-reductase dimerization domain"/>
    <property type="match status" value="1"/>
</dbReference>
<comment type="catalytic activity">
    <reaction evidence="8 10">
        <text>4 porphobilinogen + H2O = hydroxymethylbilane + 4 NH4(+)</text>
        <dbReference type="Rhea" id="RHEA:13185"/>
        <dbReference type="ChEBI" id="CHEBI:15377"/>
        <dbReference type="ChEBI" id="CHEBI:28938"/>
        <dbReference type="ChEBI" id="CHEBI:57845"/>
        <dbReference type="ChEBI" id="CHEBI:58126"/>
        <dbReference type="EC" id="2.5.1.61"/>
    </reaction>
</comment>
<feature type="binding site" evidence="9">
    <location>
        <begin position="49"/>
        <end position="52"/>
    </location>
    <ligand>
        <name>substrate</name>
    </ligand>
</feature>
<feature type="compositionally biased region" description="Low complexity" evidence="12">
    <location>
        <begin position="446"/>
        <end position="460"/>
    </location>
</feature>
<evidence type="ECO:0000256" key="3">
    <source>
        <dbReference type="ARBA" id="ARBA00005916"/>
    </source>
</evidence>
<evidence type="ECO:0000256" key="12">
    <source>
        <dbReference type="SAM" id="MobiDB-lite"/>
    </source>
</evidence>
<dbReference type="Gene3D" id="3.40.50.720">
    <property type="entry name" value="NAD(P)-binding Rossmann-like Domain"/>
    <property type="match status" value="1"/>
</dbReference>
<comment type="catalytic activity">
    <reaction evidence="7 9 11">
        <text>(S)-4-amino-5-oxopentanoate + tRNA(Glu) + NADP(+) = L-glutamyl-tRNA(Glu) + NADPH + H(+)</text>
        <dbReference type="Rhea" id="RHEA:12344"/>
        <dbReference type="Rhea" id="RHEA-COMP:9663"/>
        <dbReference type="Rhea" id="RHEA-COMP:9680"/>
        <dbReference type="ChEBI" id="CHEBI:15378"/>
        <dbReference type="ChEBI" id="CHEBI:57501"/>
        <dbReference type="ChEBI" id="CHEBI:57783"/>
        <dbReference type="ChEBI" id="CHEBI:58349"/>
        <dbReference type="ChEBI" id="CHEBI:78442"/>
        <dbReference type="ChEBI" id="CHEBI:78520"/>
        <dbReference type="EC" id="1.2.1.70"/>
    </reaction>
</comment>
<keyword evidence="4 9" id="KW-0521">NADP</keyword>
<dbReference type="InterPro" id="IPR036803">
    <property type="entry name" value="Porphobilinogen_deaminase_C_sf"/>
</dbReference>
<feature type="domain" description="Porphobilinogen deaminase N-terminal" evidence="14">
    <location>
        <begin position="506"/>
        <end position="710"/>
    </location>
</feature>
<feature type="binding site" evidence="9">
    <location>
        <begin position="189"/>
        <end position="194"/>
    </location>
    <ligand>
        <name>NADP(+)</name>
        <dbReference type="ChEBI" id="CHEBI:58349"/>
    </ligand>
</feature>
<dbReference type="Pfam" id="PF01488">
    <property type="entry name" value="Shikimate_DH"/>
    <property type="match status" value="1"/>
</dbReference>
<comment type="function">
    <text evidence="9">Catalyzes the NADPH-dependent reduction of glutamyl-tRNA(Glu) to glutamate 1-semialdehyde (GSA).</text>
</comment>
<dbReference type="NCBIfam" id="TIGR01035">
    <property type="entry name" value="hemA"/>
    <property type="match status" value="1"/>
</dbReference>
<comment type="similarity">
    <text evidence="3 9 11">Belongs to the glutamyl-tRNA reductase family.</text>
</comment>
<feature type="modified residue" description="S-(dipyrrolylmethanemethyl)cysteine" evidence="10">
    <location>
        <position position="747"/>
    </location>
</feature>
<dbReference type="InterPro" id="IPR022419">
    <property type="entry name" value="Porphobilin_deaminase_cofac_BS"/>
</dbReference>
<dbReference type="RefSeq" id="WP_291793394.1">
    <property type="nucleotide sequence ID" value="NZ_BAAAPZ010000008.1"/>
</dbReference>
<feature type="domain" description="Porphobilinogen deaminase C-terminal" evidence="16">
    <location>
        <begin position="731"/>
        <end position="812"/>
    </location>
</feature>
<feature type="binding site" evidence="9">
    <location>
        <position position="120"/>
    </location>
    <ligand>
        <name>substrate</name>
    </ligand>
</feature>
<evidence type="ECO:0000259" key="14">
    <source>
        <dbReference type="Pfam" id="PF01379"/>
    </source>
</evidence>
<comment type="subunit">
    <text evidence="9">Homodimer.</text>
</comment>
<dbReference type="InterPro" id="IPR022418">
    <property type="entry name" value="Porphobilinogen_deaminase_C"/>
</dbReference>
<comment type="subunit">
    <text evidence="10">Monomer.</text>
</comment>
<dbReference type="InterPro" id="IPR036343">
    <property type="entry name" value="GluRdtase_N_sf"/>
</dbReference>
<dbReference type="PANTHER" id="PTHR43013">
    <property type="entry name" value="GLUTAMYL-TRNA REDUCTASE"/>
    <property type="match status" value="1"/>
</dbReference>
<dbReference type="Pfam" id="PF05201">
    <property type="entry name" value="GlutR_N"/>
    <property type="match status" value="1"/>
</dbReference>
<evidence type="ECO:0000256" key="6">
    <source>
        <dbReference type="ARBA" id="ARBA00023244"/>
    </source>
</evidence>
<evidence type="ECO:0000313" key="18">
    <source>
        <dbReference type="EMBL" id="GAA2099938.1"/>
    </source>
</evidence>
<comment type="cofactor">
    <cofactor evidence="10">
        <name>dipyrromethane</name>
        <dbReference type="ChEBI" id="CHEBI:60342"/>
    </cofactor>
    <text evidence="10">Binds 1 dipyrromethane group covalently.</text>
</comment>
<dbReference type="Gene3D" id="3.30.460.30">
    <property type="entry name" value="Glutamyl-tRNA reductase, N-terminal domain"/>
    <property type="match status" value="1"/>
</dbReference>
<feature type="binding site" evidence="9">
    <location>
        <begin position="114"/>
        <end position="116"/>
    </location>
    <ligand>
        <name>substrate</name>
    </ligand>
</feature>
<feature type="active site" description="Nucleophile" evidence="9">
    <location>
        <position position="50"/>
    </location>
</feature>
<organism evidence="18 19">
    <name type="scientific">Brevibacterium salitolerans</name>
    <dbReference type="NCBI Taxonomy" id="1403566"/>
    <lineage>
        <taxon>Bacteria</taxon>
        <taxon>Bacillati</taxon>
        <taxon>Actinomycetota</taxon>
        <taxon>Actinomycetes</taxon>
        <taxon>Micrococcales</taxon>
        <taxon>Brevibacteriaceae</taxon>
        <taxon>Brevibacterium</taxon>
    </lineage>
</organism>
<evidence type="ECO:0000259" key="16">
    <source>
        <dbReference type="Pfam" id="PF03900"/>
    </source>
</evidence>
<dbReference type="Pfam" id="PF00745">
    <property type="entry name" value="GlutR_dimer"/>
    <property type="match status" value="1"/>
</dbReference>
<dbReference type="HAMAP" id="MF_00087">
    <property type="entry name" value="Glu_tRNA_reductase"/>
    <property type="match status" value="1"/>
</dbReference>
<accession>A0ABP5IJQ6</accession>
<evidence type="ECO:0000256" key="1">
    <source>
        <dbReference type="ARBA" id="ARBA00002869"/>
    </source>
</evidence>
<feature type="compositionally biased region" description="Low complexity" evidence="12">
    <location>
        <begin position="834"/>
        <end position="851"/>
    </location>
</feature>
<dbReference type="PROSITE" id="PS00747">
    <property type="entry name" value="GLUTR"/>
    <property type="match status" value="1"/>
</dbReference>
<dbReference type="PRINTS" id="PR00151">
    <property type="entry name" value="PORPHBDMNASE"/>
</dbReference>
<comment type="domain">
    <text evidence="9">Possesses an unusual extended V-shaped dimeric structure with each monomer consisting of three distinct domains arranged along a curved 'spinal' alpha-helix. The N-terminal catalytic domain specifically recognizes the glutamate moiety of the substrate. The second domain is the NADPH-binding domain, and the third C-terminal domain is responsible for dimerization.</text>
</comment>
<dbReference type="NCBIfam" id="TIGR00212">
    <property type="entry name" value="hemC"/>
    <property type="match status" value="1"/>
</dbReference>
<dbReference type="EC" id="2.5.1.61" evidence="10"/>
<evidence type="ECO:0000256" key="7">
    <source>
        <dbReference type="ARBA" id="ARBA00047464"/>
    </source>
</evidence>
<proteinExistence type="inferred from homology"/>
<feature type="region of interest" description="Disordered" evidence="12">
    <location>
        <begin position="434"/>
        <end position="478"/>
    </location>
</feature>
<evidence type="ECO:0000259" key="15">
    <source>
        <dbReference type="Pfam" id="PF01488"/>
    </source>
</evidence>
<comment type="miscellaneous">
    <text evidence="9">During catalysis, the active site Cys acts as a nucleophile attacking the alpha-carbonyl group of tRNA-bound glutamate with the formation of a thioester intermediate between enzyme and glutamate, and the concomitant release of tRNA(Glu). The thioester intermediate is finally reduced by direct hydride transfer from NADPH, to form the product GSA.</text>
</comment>
<dbReference type="InterPro" id="IPR000860">
    <property type="entry name" value="HemC"/>
</dbReference>
<evidence type="ECO:0000256" key="8">
    <source>
        <dbReference type="ARBA" id="ARBA00048169"/>
    </source>
</evidence>
<evidence type="ECO:0000256" key="5">
    <source>
        <dbReference type="ARBA" id="ARBA00023002"/>
    </source>
</evidence>
<comment type="similarity">
    <text evidence="10">Belongs to the HMBS family.</text>
</comment>
<feature type="binding site" evidence="9">
    <location>
        <position position="109"/>
    </location>
    <ligand>
        <name>substrate</name>
    </ligand>
</feature>
<evidence type="ECO:0000256" key="2">
    <source>
        <dbReference type="ARBA" id="ARBA00005059"/>
    </source>
</evidence>
<keyword evidence="6 9" id="KW-0627">Porphyrin biosynthesis</keyword>
<dbReference type="InterPro" id="IPR018214">
    <property type="entry name" value="GluRdtase_CS"/>
</dbReference>
<dbReference type="Gene3D" id="3.30.160.40">
    <property type="entry name" value="Porphobilinogen deaminase, C-terminal domain"/>
    <property type="match status" value="1"/>
</dbReference>
<dbReference type="InterPro" id="IPR036453">
    <property type="entry name" value="GluRdtase_dimer_dom_sf"/>
</dbReference>
<evidence type="ECO:0000313" key="19">
    <source>
        <dbReference type="Proteomes" id="UP001500984"/>
    </source>
</evidence>
<dbReference type="Pfam" id="PF03900">
    <property type="entry name" value="Porphobil_deamC"/>
    <property type="match status" value="1"/>
</dbReference>
<evidence type="ECO:0000256" key="9">
    <source>
        <dbReference type="HAMAP-Rule" id="MF_00087"/>
    </source>
</evidence>